<organism evidence="1 2">
    <name type="scientific">Streptomyces antibioticus</name>
    <dbReference type="NCBI Taxonomy" id="1890"/>
    <lineage>
        <taxon>Bacteria</taxon>
        <taxon>Bacillati</taxon>
        <taxon>Actinomycetota</taxon>
        <taxon>Actinomycetes</taxon>
        <taxon>Kitasatosporales</taxon>
        <taxon>Streptomycetaceae</taxon>
        <taxon>Streptomyces</taxon>
    </lineage>
</organism>
<accession>A0ABX3LFY5</accession>
<keyword evidence="2" id="KW-1185">Reference proteome</keyword>
<evidence type="ECO:0000313" key="2">
    <source>
        <dbReference type="Proteomes" id="UP000190306"/>
    </source>
</evidence>
<proteinExistence type="predicted"/>
<dbReference type="EMBL" id="LHQL01000011">
    <property type="protein sequence ID" value="OOQ49687.1"/>
    <property type="molecule type" value="Genomic_DNA"/>
</dbReference>
<name>A0ABX3LFY5_STRAT</name>
<evidence type="ECO:0000313" key="1">
    <source>
        <dbReference type="EMBL" id="OOQ49687.1"/>
    </source>
</evidence>
<gene>
    <name evidence="1" type="ORF">AFM16_26115</name>
</gene>
<comment type="caution">
    <text evidence="1">The sequence shown here is derived from an EMBL/GenBank/DDBJ whole genome shotgun (WGS) entry which is preliminary data.</text>
</comment>
<evidence type="ECO:0008006" key="3">
    <source>
        <dbReference type="Google" id="ProtNLM"/>
    </source>
</evidence>
<dbReference type="Proteomes" id="UP000190306">
    <property type="component" value="Chromosome"/>
</dbReference>
<sequence length="61" mass="6674">MGDNENLVGGAQAEMTCDNLPADHRLPQASRENQQRAARAFQVLHDPLESLGLILAEGAFW</sequence>
<protein>
    <recommendedName>
        <fullName evidence="3">Transposase</fullName>
    </recommendedName>
</protein>
<reference evidence="1 2" key="1">
    <citation type="submission" date="2015-07" db="EMBL/GenBank/DDBJ databases">
        <title>Draft Genome Sequence of Streptomyces antibioticus, IMRU 3720 reveals insights in the evolution of actinomycin biosynthetic gene clusters in Streptomyces.</title>
        <authorList>
            <person name="Crnovcic I."/>
            <person name="Ruckert C."/>
            <person name="Kalinowksi J."/>
            <person name="Keller U."/>
        </authorList>
    </citation>
    <scope>NUCLEOTIDE SEQUENCE [LARGE SCALE GENOMIC DNA]</scope>
    <source>
        <strain evidence="1 2">DSM 41481</strain>
    </source>
</reference>